<accession>A0A9P6N7V2</accession>
<dbReference type="EMBL" id="MU167383">
    <property type="protein sequence ID" value="KAG0141521.1"/>
    <property type="molecule type" value="Genomic_DNA"/>
</dbReference>
<protein>
    <submittedName>
        <fullName evidence="1">Uncharacterized protein</fullName>
    </submittedName>
</protein>
<organism evidence="1 2">
    <name type="scientific">Cronartium quercuum f. sp. fusiforme G11</name>
    <dbReference type="NCBI Taxonomy" id="708437"/>
    <lineage>
        <taxon>Eukaryota</taxon>
        <taxon>Fungi</taxon>
        <taxon>Dikarya</taxon>
        <taxon>Basidiomycota</taxon>
        <taxon>Pucciniomycotina</taxon>
        <taxon>Pucciniomycetes</taxon>
        <taxon>Pucciniales</taxon>
        <taxon>Coleosporiaceae</taxon>
        <taxon>Cronartium</taxon>
    </lineage>
</organism>
<comment type="caution">
    <text evidence="1">The sequence shown here is derived from an EMBL/GenBank/DDBJ whole genome shotgun (WGS) entry which is preliminary data.</text>
</comment>
<dbReference type="AlphaFoldDB" id="A0A9P6N7V2"/>
<sequence length="119" mass="13146">MAEIEVDETHQKPITFSLFMNDEMGWKLPDPAKFGTALENPFPPTSTTVPDSTNGLCHPSRAFGQAFNHLQPTRLLSTNLKPEPDRDKQTASFFSSPSISLASRIRSSSTLATLFLECC</sequence>
<reference evidence="1" key="1">
    <citation type="submission" date="2013-11" db="EMBL/GenBank/DDBJ databases">
        <title>Genome sequence of the fusiform rust pathogen reveals effectors for host alternation and coevolution with pine.</title>
        <authorList>
            <consortium name="DOE Joint Genome Institute"/>
            <person name="Smith K."/>
            <person name="Pendleton A."/>
            <person name="Kubisiak T."/>
            <person name="Anderson C."/>
            <person name="Salamov A."/>
            <person name="Aerts A."/>
            <person name="Riley R."/>
            <person name="Clum A."/>
            <person name="Lindquist E."/>
            <person name="Ence D."/>
            <person name="Campbell M."/>
            <person name="Kronenberg Z."/>
            <person name="Feau N."/>
            <person name="Dhillon B."/>
            <person name="Hamelin R."/>
            <person name="Burleigh J."/>
            <person name="Smith J."/>
            <person name="Yandell M."/>
            <person name="Nelson C."/>
            <person name="Grigoriev I."/>
            <person name="Davis J."/>
        </authorList>
    </citation>
    <scope>NUCLEOTIDE SEQUENCE</scope>
    <source>
        <strain evidence="1">G11</strain>
    </source>
</reference>
<evidence type="ECO:0000313" key="1">
    <source>
        <dbReference type="EMBL" id="KAG0141521.1"/>
    </source>
</evidence>
<proteinExistence type="predicted"/>
<evidence type="ECO:0000313" key="2">
    <source>
        <dbReference type="Proteomes" id="UP000886653"/>
    </source>
</evidence>
<gene>
    <name evidence="1" type="ORF">CROQUDRAFT_98667</name>
</gene>
<keyword evidence="2" id="KW-1185">Reference proteome</keyword>
<name>A0A9P6N7V2_9BASI</name>
<dbReference type="Proteomes" id="UP000886653">
    <property type="component" value="Unassembled WGS sequence"/>
</dbReference>